<dbReference type="PROSITE" id="PS50890">
    <property type="entry name" value="PUA"/>
    <property type="match status" value="1"/>
</dbReference>
<name>A0A6J8D2B4_MYTCO</name>
<comment type="subcellular location">
    <subcellularLocation>
        <location evidence="1">Secreted</location>
    </subcellularLocation>
</comment>
<dbReference type="SUPFAM" id="SSF49842">
    <property type="entry name" value="TNF-like"/>
    <property type="match status" value="2"/>
</dbReference>
<dbReference type="Proteomes" id="UP000507470">
    <property type="component" value="Unassembled WGS sequence"/>
</dbReference>
<feature type="domain" description="C1q" evidence="5">
    <location>
        <begin position="393"/>
        <end position="526"/>
    </location>
</feature>
<dbReference type="PRINTS" id="PR00007">
    <property type="entry name" value="COMPLEMNTC1Q"/>
</dbReference>
<protein>
    <recommendedName>
        <fullName evidence="5">C1q domain-containing protein</fullName>
    </recommendedName>
</protein>
<dbReference type="PROSITE" id="PS50871">
    <property type="entry name" value="C1Q"/>
    <property type="match status" value="2"/>
</dbReference>
<dbReference type="OrthoDB" id="6091867at2759"/>
<keyword evidence="4" id="KW-0812">Transmembrane</keyword>
<feature type="transmembrane region" description="Helical" evidence="4">
    <location>
        <begin position="294"/>
        <end position="316"/>
    </location>
</feature>
<evidence type="ECO:0000256" key="1">
    <source>
        <dbReference type="ARBA" id="ARBA00004613"/>
    </source>
</evidence>
<accession>A0A6J8D2B4</accession>
<dbReference type="EMBL" id="CACVKT020006393">
    <property type="protein sequence ID" value="CAC5401280.1"/>
    <property type="molecule type" value="Genomic_DNA"/>
</dbReference>
<evidence type="ECO:0000259" key="5">
    <source>
        <dbReference type="PROSITE" id="PS50871"/>
    </source>
</evidence>
<dbReference type="Pfam" id="PF00386">
    <property type="entry name" value="C1q"/>
    <property type="match status" value="2"/>
</dbReference>
<keyword evidence="2" id="KW-0964">Secreted</keyword>
<gene>
    <name evidence="6" type="ORF">MCOR_35377</name>
</gene>
<dbReference type="InterPro" id="IPR001073">
    <property type="entry name" value="C1q_dom"/>
</dbReference>
<dbReference type="PANTHER" id="PTHR22923:SF116">
    <property type="entry name" value="C1Q DOMAIN-CONTAINING PROTEIN"/>
    <property type="match status" value="1"/>
</dbReference>
<evidence type="ECO:0000256" key="3">
    <source>
        <dbReference type="ARBA" id="ARBA00022729"/>
    </source>
</evidence>
<keyword evidence="4" id="KW-0472">Membrane</keyword>
<evidence type="ECO:0000256" key="2">
    <source>
        <dbReference type="ARBA" id="ARBA00022525"/>
    </source>
</evidence>
<sequence length="526" mass="58710">MSYLLFSIGQEKGKGHIQSFEITQLIKDTKDEILNVISESRNSTSNENTNAAIKQGIIAFYAISTRATDLAHSQTIVFDHVYTNIGKGYNPKTGKFIVPFDGLYRFGSTGMSQSNDIVHLQMNKNGFEVARSTAQQNYNTADMEAILELKKGDIIDVTRRTNNNKQTERLHGNRMASFTGFLITTIDQYEYVSLTSDMFNNVSLTSDMSTNVSLTLDMSTNVSLTSDMSNYVSLTSDMSTTSNFSLTSDMSTNVNLTSDVSNNVSLTSDMSTNFIVKAPNMSRLQTFWSRNRTLAYTVSGLILGYSFAIGMSYLLFSIGQEKGRGHIQSFEITQLIKDSKDEILNGIRDSRNSTSNEKANEITQLIKDLKDEIFNVIRDSRNSTSNEKTNALIKQGIIAFYAISTRDLDLEHSQTIVFDHVYTNIGKGYNPKTGKFIAPFDGLYRFGSTGMSQGKDAVFLQMNKNGIEVARSTAQRNYNTADMEAILELKKGDVIEVTRRTNSNKQTERLHGNRLASFTGFLITTM</sequence>
<dbReference type="InterPro" id="IPR050822">
    <property type="entry name" value="Cerebellin_Synaptic_Org"/>
</dbReference>
<dbReference type="AlphaFoldDB" id="A0A6J8D2B4"/>
<feature type="domain" description="C1q" evidence="5">
    <location>
        <begin position="53"/>
        <end position="189"/>
    </location>
</feature>
<dbReference type="Gene3D" id="2.60.120.40">
    <property type="match status" value="2"/>
</dbReference>
<evidence type="ECO:0000256" key="4">
    <source>
        <dbReference type="SAM" id="Phobius"/>
    </source>
</evidence>
<organism evidence="6 7">
    <name type="scientific">Mytilus coruscus</name>
    <name type="common">Sea mussel</name>
    <dbReference type="NCBI Taxonomy" id="42192"/>
    <lineage>
        <taxon>Eukaryota</taxon>
        <taxon>Metazoa</taxon>
        <taxon>Spiralia</taxon>
        <taxon>Lophotrochozoa</taxon>
        <taxon>Mollusca</taxon>
        <taxon>Bivalvia</taxon>
        <taxon>Autobranchia</taxon>
        <taxon>Pteriomorphia</taxon>
        <taxon>Mytilida</taxon>
        <taxon>Mytiloidea</taxon>
        <taxon>Mytilidae</taxon>
        <taxon>Mytilinae</taxon>
        <taxon>Mytilus</taxon>
    </lineage>
</organism>
<keyword evidence="4" id="KW-1133">Transmembrane helix</keyword>
<reference evidence="6 7" key="1">
    <citation type="submission" date="2020-06" db="EMBL/GenBank/DDBJ databases">
        <authorList>
            <person name="Li R."/>
            <person name="Bekaert M."/>
        </authorList>
    </citation>
    <scope>NUCLEOTIDE SEQUENCE [LARGE SCALE GENOMIC DNA]</scope>
    <source>
        <strain evidence="7">wild</strain>
    </source>
</reference>
<proteinExistence type="predicted"/>
<evidence type="ECO:0000313" key="6">
    <source>
        <dbReference type="EMBL" id="CAC5401280.1"/>
    </source>
</evidence>
<dbReference type="GO" id="GO:0005576">
    <property type="term" value="C:extracellular region"/>
    <property type="evidence" value="ECO:0007669"/>
    <property type="project" value="UniProtKB-SubCell"/>
</dbReference>
<dbReference type="InterPro" id="IPR008983">
    <property type="entry name" value="Tumour_necrosis_fac-like_dom"/>
</dbReference>
<keyword evidence="7" id="KW-1185">Reference proteome</keyword>
<keyword evidence="3" id="KW-0732">Signal</keyword>
<evidence type="ECO:0000313" key="7">
    <source>
        <dbReference type="Proteomes" id="UP000507470"/>
    </source>
</evidence>
<dbReference type="SMART" id="SM00110">
    <property type="entry name" value="C1Q"/>
    <property type="match status" value="2"/>
</dbReference>
<dbReference type="PANTHER" id="PTHR22923">
    <property type="entry name" value="CEREBELLIN-RELATED"/>
    <property type="match status" value="1"/>
</dbReference>